<evidence type="ECO:0000313" key="2">
    <source>
        <dbReference type="Proteomes" id="UP001218362"/>
    </source>
</evidence>
<gene>
    <name evidence="1" type="ORF">P0Y56_10225</name>
</gene>
<evidence type="ECO:0000313" key="1">
    <source>
        <dbReference type="EMBL" id="WEK45412.1"/>
    </source>
</evidence>
<proteinExistence type="predicted"/>
<dbReference type="KEGG" id="acob:P0Y56_10225"/>
<protein>
    <submittedName>
        <fullName evidence="1">Uncharacterized protein</fullName>
    </submittedName>
</protein>
<reference evidence="1" key="1">
    <citation type="submission" date="2023-03" db="EMBL/GenBank/DDBJ databases">
        <title>Andean soil-derived lignocellulolytic bacterial consortium as a source of novel taxa and putative plastic-active enzymes.</title>
        <authorList>
            <person name="Diaz-Garcia L."/>
            <person name="Chuvochina M."/>
            <person name="Feuerriegel G."/>
            <person name="Bunk B."/>
            <person name="Sproer C."/>
            <person name="Streit W.R."/>
            <person name="Rodriguez L.M."/>
            <person name="Overmann J."/>
            <person name="Jimenez D.J."/>
        </authorList>
    </citation>
    <scope>NUCLEOTIDE SEQUENCE</scope>
    <source>
        <strain evidence="1">MAG 26</strain>
    </source>
</reference>
<accession>A0AAJ6BLU6</accession>
<dbReference type="EMBL" id="CP119316">
    <property type="protein sequence ID" value="WEK45412.1"/>
    <property type="molecule type" value="Genomic_DNA"/>
</dbReference>
<name>A0AAJ6BLU6_9SPHN</name>
<organism evidence="1 2">
    <name type="scientific">Candidatus Andeanibacterium colombiense</name>
    <dbReference type="NCBI Taxonomy" id="3121345"/>
    <lineage>
        <taxon>Bacteria</taxon>
        <taxon>Pseudomonadati</taxon>
        <taxon>Pseudomonadota</taxon>
        <taxon>Alphaproteobacteria</taxon>
        <taxon>Sphingomonadales</taxon>
        <taxon>Sphingomonadaceae</taxon>
        <taxon>Candidatus Andeanibacterium</taxon>
    </lineage>
</organism>
<sequence length="216" mass="23458">MASFTRPVIDCAKTGLAAAYLLAAVSGQTALDIPQIPAPAEAAERLRQCGFETVEVSTDDELQEDVLIISGIESTSAEQIDCAAHVSIETYYSVLLPKTLNDLYQAAYLPLLEAQGRKLSRDWLEARGMLDHLPRYDPATMEEAAYADALEKFCGPTAKGALVSKYGPHALSPDWALDRRNLTIEQVGEAMMCLTSASSVSGFKVYLVGNEKIREP</sequence>
<dbReference type="Proteomes" id="UP001218362">
    <property type="component" value="Chromosome"/>
</dbReference>
<dbReference type="AlphaFoldDB" id="A0AAJ6BLU6"/>